<dbReference type="SUPFAM" id="SSF161245">
    <property type="entry name" value="Zinc hairpin stack"/>
    <property type="match status" value="1"/>
</dbReference>
<dbReference type="Pfam" id="PF05495">
    <property type="entry name" value="zf-CHY"/>
    <property type="match status" value="1"/>
</dbReference>
<evidence type="ECO:0000256" key="3">
    <source>
        <dbReference type="ARBA" id="ARBA00022833"/>
    </source>
</evidence>
<dbReference type="InterPro" id="IPR017921">
    <property type="entry name" value="Znf_CTCHY"/>
</dbReference>
<dbReference type="InterPro" id="IPR039512">
    <property type="entry name" value="RCHY1_zinc-ribbon"/>
</dbReference>
<feature type="domain" description="CHY-type" evidence="6">
    <location>
        <begin position="11"/>
        <end position="86"/>
    </location>
</feature>
<reference evidence="8" key="1">
    <citation type="submission" date="2011-10" db="EMBL/GenBank/DDBJ databases">
        <title>Characterization and isolation of differentially expressed bud sport genes in apple by suppression subtractive hybridization.</title>
        <authorList>
            <person name="Song Y."/>
        </authorList>
    </citation>
    <scope>NUCLEOTIDE SEQUENCE</scope>
</reference>
<dbReference type="SMART" id="SM00184">
    <property type="entry name" value="RING"/>
    <property type="match status" value="1"/>
</dbReference>
<dbReference type="GO" id="GO:0005634">
    <property type="term" value="C:nucleus"/>
    <property type="evidence" value="ECO:0007669"/>
    <property type="project" value="TreeGrafter"/>
</dbReference>
<organism evidence="8">
    <name type="scientific">Malus domestica</name>
    <name type="common">Apple</name>
    <name type="synonym">Pyrus malus</name>
    <dbReference type="NCBI Taxonomy" id="3750"/>
    <lineage>
        <taxon>Eukaryota</taxon>
        <taxon>Viridiplantae</taxon>
        <taxon>Streptophyta</taxon>
        <taxon>Embryophyta</taxon>
        <taxon>Tracheophyta</taxon>
        <taxon>Spermatophyta</taxon>
        <taxon>Magnoliopsida</taxon>
        <taxon>eudicotyledons</taxon>
        <taxon>Gunneridae</taxon>
        <taxon>Pentapetalae</taxon>
        <taxon>rosids</taxon>
        <taxon>fabids</taxon>
        <taxon>Rosales</taxon>
        <taxon>Rosaceae</taxon>
        <taxon>Amygdaloideae</taxon>
        <taxon>Maleae</taxon>
        <taxon>Malus</taxon>
    </lineage>
</organism>
<evidence type="ECO:0000259" key="6">
    <source>
        <dbReference type="PROSITE" id="PS51266"/>
    </source>
</evidence>
<feature type="domain" description="CTCHY-type" evidence="7">
    <location>
        <begin position="88"/>
        <end position="152"/>
    </location>
</feature>
<dbReference type="PANTHER" id="PTHR21319">
    <property type="entry name" value="RING FINGER AND CHY ZINC FINGER DOMAIN-CONTAINING PROTEIN 1"/>
    <property type="match status" value="1"/>
</dbReference>
<dbReference type="Pfam" id="PF13639">
    <property type="entry name" value="zf-RING_2"/>
    <property type="match status" value="1"/>
</dbReference>
<dbReference type="GO" id="GO:0061630">
    <property type="term" value="F:ubiquitin protein ligase activity"/>
    <property type="evidence" value="ECO:0007669"/>
    <property type="project" value="TreeGrafter"/>
</dbReference>
<evidence type="ECO:0000259" key="5">
    <source>
        <dbReference type="PROSITE" id="PS50089"/>
    </source>
</evidence>
<dbReference type="PROSITE" id="PS51270">
    <property type="entry name" value="ZF_CTCHY"/>
    <property type="match status" value="1"/>
</dbReference>
<dbReference type="Gene3D" id="3.30.40.10">
    <property type="entry name" value="Zinc/RING finger domain, C3HC4 (zinc finger)"/>
    <property type="match status" value="1"/>
</dbReference>
<accession>H2EIF8</accession>
<dbReference type="InterPro" id="IPR013083">
    <property type="entry name" value="Znf_RING/FYVE/PHD"/>
</dbReference>
<dbReference type="AlphaFoldDB" id="H2EIF8"/>
<keyword evidence="3" id="KW-0862">Zinc</keyword>
<dbReference type="InterPro" id="IPR008913">
    <property type="entry name" value="Znf_CHY"/>
</dbReference>
<evidence type="ECO:0000256" key="1">
    <source>
        <dbReference type="ARBA" id="ARBA00022723"/>
    </source>
</evidence>
<protein>
    <submittedName>
        <fullName evidence="8">Zinc-finger protein</fullName>
    </submittedName>
</protein>
<dbReference type="PROSITE" id="PS50089">
    <property type="entry name" value="ZF_RING_2"/>
    <property type="match status" value="1"/>
</dbReference>
<dbReference type="PANTHER" id="PTHR21319:SF20">
    <property type="entry name" value="E3 UBIQUITIN-PROTEIN LIGASE MIEL1"/>
    <property type="match status" value="1"/>
</dbReference>
<dbReference type="EMBL" id="JN941561">
    <property type="protein sequence ID" value="AEX97080.1"/>
    <property type="molecule type" value="mRNA"/>
</dbReference>
<feature type="domain" description="RING-type" evidence="5">
    <location>
        <begin position="153"/>
        <end position="196"/>
    </location>
</feature>
<dbReference type="GO" id="GO:0006511">
    <property type="term" value="P:ubiquitin-dependent protein catabolic process"/>
    <property type="evidence" value="ECO:0007669"/>
    <property type="project" value="TreeGrafter"/>
</dbReference>
<dbReference type="SUPFAM" id="SSF161219">
    <property type="entry name" value="CHY zinc finger-like"/>
    <property type="match status" value="1"/>
</dbReference>
<dbReference type="InterPro" id="IPR037274">
    <property type="entry name" value="Znf_CHY_sf"/>
</dbReference>
<name>H2EIF8_MALDO</name>
<proteinExistence type="evidence at transcript level"/>
<dbReference type="GO" id="GO:0008270">
    <property type="term" value="F:zinc ion binding"/>
    <property type="evidence" value="ECO:0007669"/>
    <property type="project" value="UniProtKB-KW"/>
</dbReference>
<evidence type="ECO:0000313" key="8">
    <source>
        <dbReference type="EMBL" id="AEX97080.1"/>
    </source>
</evidence>
<dbReference type="GO" id="GO:0016567">
    <property type="term" value="P:protein ubiquitination"/>
    <property type="evidence" value="ECO:0007669"/>
    <property type="project" value="TreeGrafter"/>
</dbReference>
<sequence length="267" mass="30797">MEGSADERLEFGKMGYGCKHYRRRCQIRAPCCNEIYPCRHCHNEATSMLSNPFDRHELVRYDVKQVVCSVCDTEQPVARVCTNCGVSMGEYFCDICKFYDDDTTKEQFHCNDCGICRIGGRDKFFHCKKCGSCYSNGLRDNHLCVENSMRHHCPICYEFLFDSLKETTVMKCGHTMHCECYNEMMKRDKYCCPICSKSVIDMSKTLEIINKGNKATGMPADYRLKNVWILGNGKNNTFEVFYHIIGQKCSHCKSYNTRIVAPPVLPQ</sequence>
<keyword evidence="2 4" id="KW-0863">Zinc-finger</keyword>
<dbReference type="Pfam" id="PF14599">
    <property type="entry name" value="zinc_ribbon_6"/>
    <property type="match status" value="1"/>
</dbReference>
<evidence type="ECO:0000259" key="7">
    <source>
        <dbReference type="PROSITE" id="PS51270"/>
    </source>
</evidence>
<dbReference type="InterPro" id="IPR037275">
    <property type="entry name" value="Znf_CTCHY_sf"/>
</dbReference>
<dbReference type="PROSITE" id="PS51266">
    <property type="entry name" value="ZF_CHY"/>
    <property type="match status" value="1"/>
</dbReference>
<evidence type="ECO:0000256" key="4">
    <source>
        <dbReference type="PROSITE-ProRule" id="PRU00601"/>
    </source>
</evidence>
<dbReference type="InterPro" id="IPR001841">
    <property type="entry name" value="Znf_RING"/>
</dbReference>
<keyword evidence="1" id="KW-0479">Metal-binding</keyword>
<dbReference type="Gene3D" id="2.20.28.10">
    <property type="match status" value="1"/>
</dbReference>
<gene>
    <name evidence="8" type="primary">ZFP</name>
</gene>
<dbReference type="SUPFAM" id="SSF57850">
    <property type="entry name" value="RING/U-box"/>
    <property type="match status" value="1"/>
</dbReference>
<evidence type="ECO:0000256" key="2">
    <source>
        <dbReference type="ARBA" id="ARBA00022771"/>
    </source>
</evidence>